<dbReference type="GO" id="GO:0005634">
    <property type="term" value="C:nucleus"/>
    <property type="evidence" value="ECO:0007669"/>
    <property type="project" value="UniProtKB-SubCell"/>
</dbReference>
<dbReference type="OrthoDB" id="434939at2759"/>
<dbReference type="Pfam" id="PF08585">
    <property type="entry name" value="RMI1_N_C"/>
    <property type="match status" value="1"/>
</dbReference>
<dbReference type="Proteomes" id="UP000541610">
    <property type="component" value="Unassembled WGS sequence"/>
</dbReference>
<feature type="compositionally biased region" description="Basic residues" evidence="3">
    <location>
        <begin position="289"/>
        <end position="298"/>
    </location>
</feature>
<feature type="region of interest" description="Disordered" evidence="3">
    <location>
        <begin position="284"/>
        <end position="305"/>
    </location>
</feature>
<sequence>MATAVAGVPSGWNLHLCPLAMAELRDAAGSPQQYILNSDIRKLGSRAAGDSGEEVHNKSAVMIDNVQRQIEESKLAAGGVLLQLIKVSDISKPAAASATYEASKGSGGGKRVLLLQATDGTQKVSCLEVDRVDALSAGLPPGTKILLDGSTEVLNGQVLLRPDKVKVLGGTVDRLVEAWKANRLAAESRFGGNAESRAKDASGDGPPKFVSFADRNKMHKRQSKKAPEVAMNKDITASSATTDEAPANEASTSTRFNREELGEAVVTDMAKVSKDAFKSKFDRAATGPRKPHMGKHARRNEARALEAEYSRPSAGGASLGAYLNIGKSDEVAAAMV</sequence>
<evidence type="ECO:0000256" key="1">
    <source>
        <dbReference type="ARBA" id="ARBA00004123"/>
    </source>
</evidence>
<proteinExistence type="predicted"/>
<gene>
    <name evidence="5" type="primary">TDRD3_1</name>
    <name evidence="5" type="ORF">FOZ60_010021</name>
</gene>
<protein>
    <submittedName>
        <fullName evidence="5">Tudor domain-containing protein 3, variant 2</fullName>
    </submittedName>
</protein>
<dbReference type="InterPro" id="IPR013894">
    <property type="entry name" value="RMI1_OB"/>
</dbReference>
<evidence type="ECO:0000313" key="6">
    <source>
        <dbReference type="Proteomes" id="UP000541610"/>
    </source>
</evidence>
<dbReference type="Gene3D" id="2.40.50.770">
    <property type="entry name" value="RecQ-mediated genome instability protein Rmi1, C-terminal domain"/>
    <property type="match status" value="1"/>
</dbReference>
<organism evidence="5 6">
    <name type="scientific">Perkinsus olseni</name>
    <name type="common">Perkinsus atlanticus</name>
    <dbReference type="NCBI Taxonomy" id="32597"/>
    <lineage>
        <taxon>Eukaryota</taxon>
        <taxon>Sar</taxon>
        <taxon>Alveolata</taxon>
        <taxon>Perkinsozoa</taxon>
        <taxon>Perkinsea</taxon>
        <taxon>Perkinsida</taxon>
        <taxon>Perkinsidae</taxon>
        <taxon>Perkinsus</taxon>
    </lineage>
</organism>
<comment type="caution">
    <text evidence="5">The sequence shown here is derived from an EMBL/GenBank/DDBJ whole genome shotgun (WGS) entry which is preliminary data.</text>
</comment>
<evidence type="ECO:0000313" key="5">
    <source>
        <dbReference type="EMBL" id="KAF4682887.1"/>
    </source>
</evidence>
<keyword evidence="2" id="KW-0539">Nucleus</keyword>
<evidence type="ECO:0000256" key="3">
    <source>
        <dbReference type="SAM" id="MobiDB-lite"/>
    </source>
</evidence>
<dbReference type="InterPro" id="IPR042470">
    <property type="entry name" value="RMI1_N_C_sf"/>
</dbReference>
<name>A0A7J6NHE0_PEROL</name>
<evidence type="ECO:0000256" key="2">
    <source>
        <dbReference type="ARBA" id="ARBA00023242"/>
    </source>
</evidence>
<feature type="domain" description="RecQ mediated genome instability protein 1 OB-fold" evidence="4">
    <location>
        <begin position="73"/>
        <end position="183"/>
    </location>
</feature>
<evidence type="ECO:0000259" key="4">
    <source>
        <dbReference type="Pfam" id="PF08585"/>
    </source>
</evidence>
<dbReference type="PANTHER" id="PTHR13681:SF24">
    <property type="entry name" value="TUDOR DOMAIN-CONTAINING PROTEIN 3"/>
    <property type="match status" value="1"/>
</dbReference>
<comment type="subcellular location">
    <subcellularLocation>
        <location evidence="1">Nucleus</location>
    </subcellularLocation>
</comment>
<dbReference type="PANTHER" id="PTHR13681">
    <property type="entry name" value="SURVIVAL OF MOTOR NEURON-RELATED-SPLICING FACTOR 30-RELATED"/>
    <property type="match status" value="1"/>
</dbReference>
<accession>A0A7J6NHE0</accession>
<dbReference type="AlphaFoldDB" id="A0A7J6NHE0"/>
<feature type="region of interest" description="Disordered" evidence="3">
    <location>
        <begin position="190"/>
        <end position="253"/>
    </location>
</feature>
<reference evidence="5 6" key="1">
    <citation type="submission" date="2020-04" db="EMBL/GenBank/DDBJ databases">
        <title>Perkinsus olseni comparative genomics.</title>
        <authorList>
            <person name="Bogema D.R."/>
        </authorList>
    </citation>
    <scope>NUCLEOTIDE SEQUENCE [LARGE SCALE GENOMIC DNA]</scope>
    <source>
        <strain evidence="5">00978-12</strain>
    </source>
</reference>
<dbReference type="EMBL" id="JABANP010000401">
    <property type="protein sequence ID" value="KAF4682887.1"/>
    <property type="molecule type" value="Genomic_DNA"/>
</dbReference>